<reference evidence="2" key="1">
    <citation type="submission" date="2021-03" db="EMBL/GenBank/DDBJ databases">
        <title>Antimicrobial resistance genes in bacteria isolated from Japanese honey, and their potential for conferring macrolide and lincosamide resistance in the American foulbrood pathogen Paenibacillus larvae.</title>
        <authorList>
            <person name="Okamoto M."/>
            <person name="Kumagai M."/>
            <person name="Kanamori H."/>
            <person name="Takamatsu D."/>
        </authorList>
    </citation>
    <scope>NUCLEOTIDE SEQUENCE</scope>
    <source>
        <strain evidence="2">J43TS3</strain>
    </source>
</reference>
<comment type="caution">
    <text evidence="2">The sequence shown here is derived from an EMBL/GenBank/DDBJ whole genome shotgun (WGS) entry which is preliminary data.</text>
</comment>
<gene>
    <name evidence="2" type="ORF">J43TS3_00920</name>
</gene>
<proteinExistence type="predicted"/>
<dbReference type="Proteomes" id="UP000676917">
    <property type="component" value="Unassembled WGS sequence"/>
</dbReference>
<evidence type="ECO:0000256" key="1">
    <source>
        <dbReference type="SAM" id="Phobius"/>
    </source>
</evidence>
<keyword evidence="1" id="KW-0472">Membrane</keyword>
<dbReference type="RefSeq" id="WP_244853247.1">
    <property type="nucleotide sequence ID" value="NZ_BORP01000001.1"/>
</dbReference>
<evidence type="ECO:0000313" key="3">
    <source>
        <dbReference type="Proteomes" id="UP000676917"/>
    </source>
</evidence>
<feature type="transmembrane region" description="Helical" evidence="1">
    <location>
        <begin position="42"/>
        <end position="59"/>
    </location>
</feature>
<keyword evidence="1" id="KW-0812">Transmembrane</keyword>
<protein>
    <recommendedName>
        <fullName evidence="4">DUF2809 domain-containing protein</fullName>
    </recommendedName>
</protein>
<name>A0A920C498_9BACI</name>
<dbReference type="InterPro" id="IPR021257">
    <property type="entry name" value="DUF2809"/>
</dbReference>
<evidence type="ECO:0008006" key="4">
    <source>
        <dbReference type="Google" id="ProtNLM"/>
    </source>
</evidence>
<organism evidence="2 3">
    <name type="scientific">Ornithinibacillus bavariensis</name>
    <dbReference type="NCBI Taxonomy" id="545502"/>
    <lineage>
        <taxon>Bacteria</taxon>
        <taxon>Bacillati</taxon>
        <taxon>Bacillota</taxon>
        <taxon>Bacilli</taxon>
        <taxon>Bacillales</taxon>
        <taxon>Bacillaceae</taxon>
        <taxon>Ornithinibacillus</taxon>
    </lineage>
</organism>
<dbReference type="EMBL" id="BORP01000001">
    <property type="protein sequence ID" value="GIO25481.1"/>
    <property type="molecule type" value="Genomic_DNA"/>
</dbReference>
<dbReference type="AlphaFoldDB" id="A0A920C498"/>
<accession>A0A920C498</accession>
<sequence length="137" mass="16036">MDVLKERKNRYVYLLAVALTIALGLASRRFSDSLPEFIAENAGDMLWAMMVYFGFRVLFLNKSMLFAFILSMLFSFGIEFSQLYQADWINQIRNKWLFGLILGKGFLYVDLIRYTFGIIISLIIDFLGNNLKLRDYK</sequence>
<feature type="transmembrane region" description="Helical" evidence="1">
    <location>
        <begin position="105"/>
        <end position="127"/>
    </location>
</feature>
<keyword evidence="1" id="KW-1133">Transmembrane helix</keyword>
<feature type="transmembrane region" description="Helical" evidence="1">
    <location>
        <begin position="12"/>
        <end position="30"/>
    </location>
</feature>
<feature type="transmembrane region" description="Helical" evidence="1">
    <location>
        <begin position="66"/>
        <end position="85"/>
    </location>
</feature>
<keyword evidence="3" id="KW-1185">Reference proteome</keyword>
<evidence type="ECO:0000313" key="2">
    <source>
        <dbReference type="EMBL" id="GIO25481.1"/>
    </source>
</evidence>
<dbReference type="Pfam" id="PF10990">
    <property type="entry name" value="DUF2809"/>
    <property type="match status" value="1"/>
</dbReference>